<evidence type="ECO:0000256" key="5">
    <source>
        <dbReference type="ARBA" id="ARBA00022833"/>
    </source>
</evidence>
<dbReference type="Gene3D" id="2.20.25.420">
    <property type="entry name" value="ZPR1, zinc finger domain"/>
    <property type="match status" value="2"/>
</dbReference>
<evidence type="ECO:0000256" key="6">
    <source>
        <dbReference type="ARBA" id="ARBA00074960"/>
    </source>
</evidence>
<gene>
    <name evidence="8" type="ORF">C0Q70_12647</name>
</gene>
<evidence type="ECO:0000256" key="1">
    <source>
        <dbReference type="ARBA" id="ARBA00008354"/>
    </source>
</evidence>
<dbReference type="InterPro" id="IPR040141">
    <property type="entry name" value="ZPR1"/>
</dbReference>
<dbReference type="SMART" id="SM00709">
    <property type="entry name" value="Zpr1"/>
    <property type="match status" value="2"/>
</dbReference>
<dbReference type="InterPro" id="IPR042451">
    <property type="entry name" value="ZPR1_A/B_dom"/>
</dbReference>
<feature type="domain" description="Zinc finger ZPR1-type" evidence="7">
    <location>
        <begin position="245"/>
        <end position="406"/>
    </location>
</feature>
<evidence type="ECO:0000256" key="2">
    <source>
        <dbReference type="ARBA" id="ARBA00022723"/>
    </source>
</evidence>
<dbReference type="GO" id="GO:0008270">
    <property type="term" value="F:zinc ion binding"/>
    <property type="evidence" value="ECO:0007669"/>
    <property type="project" value="UniProtKB-KW"/>
</dbReference>
<name>A0A2T7P239_POMCA</name>
<comment type="caution">
    <text evidence="8">The sequence shown here is derived from an EMBL/GenBank/DDBJ whole genome shotgun (WGS) entry which is preliminary data.</text>
</comment>
<dbReference type="FunFam" id="2.60.120.1040:FF:000001">
    <property type="entry name" value="Zinc finger protein ZPR1"/>
    <property type="match status" value="1"/>
</dbReference>
<evidence type="ECO:0000259" key="7">
    <source>
        <dbReference type="SMART" id="SM00709"/>
    </source>
</evidence>
<organism evidence="8 9">
    <name type="scientific">Pomacea canaliculata</name>
    <name type="common">Golden apple snail</name>
    <dbReference type="NCBI Taxonomy" id="400727"/>
    <lineage>
        <taxon>Eukaryota</taxon>
        <taxon>Metazoa</taxon>
        <taxon>Spiralia</taxon>
        <taxon>Lophotrochozoa</taxon>
        <taxon>Mollusca</taxon>
        <taxon>Gastropoda</taxon>
        <taxon>Caenogastropoda</taxon>
        <taxon>Architaenioglossa</taxon>
        <taxon>Ampullarioidea</taxon>
        <taxon>Ampullariidae</taxon>
        <taxon>Pomacea</taxon>
    </lineage>
</organism>
<dbReference type="InterPro" id="IPR042452">
    <property type="entry name" value="ZPR1_Znf1/2"/>
</dbReference>
<dbReference type="Gene3D" id="2.60.120.1040">
    <property type="entry name" value="ZPR1, A/B domain"/>
    <property type="match status" value="2"/>
</dbReference>
<dbReference type="EMBL" id="PZQS01000007">
    <property type="protein sequence ID" value="PVD27486.1"/>
    <property type="molecule type" value="Genomic_DNA"/>
</dbReference>
<keyword evidence="3" id="KW-0677">Repeat</keyword>
<reference evidence="8 9" key="1">
    <citation type="submission" date="2018-04" db="EMBL/GenBank/DDBJ databases">
        <title>The genome of golden apple snail Pomacea canaliculata provides insight into stress tolerance and invasive adaptation.</title>
        <authorList>
            <person name="Liu C."/>
            <person name="Liu B."/>
            <person name="Ren Y."/>
            <person name="Zhang Y."/>
            <person name="Wang H."/>
            <person name="Li S."/>
            <person name="Jiang F."/>
            <person name="Yin L."/>
            <person name="Zhang G."/>
            <person name="Qian W."/>
            <person name="Fan W."/>
        </authorList>
    </citation>
    <scope>NUCLEOTIDE SEQUENCE [LARGE SCALE GENOMIC DNA]</scope>
    <source>
        <strain evidence="8">SZHN2017</strain>
        <tissue evidence="8">Muscle</tissue>
    </source>
</reference>
<dbReference type="Proteomes" id="UP000245119">
    <property type="component" value="Linkage Group LG7"/>
</dbReference>
<evidence type="ECO:0000256" key="4">
    <source>
        <dbReference type="ARBA" id="ARBA00022771"/>
    </source>
</evidence>
<dbReference type="InterPro" id="IPR056180">
    <property type="entry name" value="ZPR1_jr_dom"/>
</dbReference>
<dbReference type="OrthoDB" id="308464at2759"/>
<keyword evidence="2" id="KW-0479">Metal-binding</keyword>
<protein>
    <recommendedName>
        <fullName evidence="6">Zinc finger protein ZPR1</fullName>
    </recommendedName>
</protein>
<comment type="similarity">
    <text evidence="1">Belongs to the ZPR1 family.</text>
</comment>
<dbReference type="InterPro" id="IPR004457">
    <property type="entry name" value="Znf_ZPR1"/>
</dbReference>
<keyword evidence="9" id="KW-1185">Reference proteome</keyword>
<proteinExistence type="inferred from homology"/>
<dbReference type="STRING" id="400727.A0A2T7P239"/>
<feature type="domain" description="Zinc finger ZPR1-type" evidence="7">
    <location>
        <begin position="31"/>
        <end position="185"/>
    </location>
</feature>
<dbReference type="FunFam" id="2.20.25.420:FF:000001">
    <property type="entry name" value="Zinc finger protein ZPR1"/>
    <property type="match status" value="1"/>
</dbReference>
<dbReference type="PANTHER" id="PTHR10876:SF0">
    <property type="entry name" value="ZINC FINGER PROTEIN ZPR1"/>
    <property type="match status" value="1"/>
</dbReference>
<dbReference type="GO" id="GO:0005634">
    <property type="term" value="C:nucleus"/>
    <property type="evidence" value="ECO:0007669"/>
    <property type="project" value="TreeGrafter"/>
</dbReference>
<dbReference type="FunFam" id="2.20.25.420:FF:000003">
    <property type="entry name" value="zinc finger protein ZPR1"/>
    <property type="match status" value="1"/>
</dbReference>
<evidence type="ECO:0000313" key="8">
    <source>
        <dbReference type="EMBL" id="PVD27486.1"/>
    </source>
</evidence>
<dbReference type="Pfam" id="PF22794">
    <property type="entry name" value="jr-ZPR1"/>
    <property type="match status" value="2"/>
</dbReference>
<dbReference type="AlphaFoldDB" id="A0A2T7P239"/>
<dbReference type="PANTHER" id="PTHR10876">
    <property type="entry name" value="ZINC FINGER PROTEIN ZPR1"/>
    <property type="match status" value="1"/>
</dbReference>
<keyword evidence="4" id="KW-0863">Zinc-finger</keyword>
<sequence>MASDGVEASKKPLFRDITADEDEPEITEIESLCVNCEEQGMTRLFLTKIPFFREVIVSSFTCDHCGFRNAELQSGGRIQDKGVQYSAIIKTPQDLNRQVVQTEFATIRIPCLDFEAPSKKGSLTTVEGIISRAVEDLEQGQQLRQIESPEMASKIAEFLIKMRGLLALSEPFELVSADTSTVLFNCGTHAPKRDPDMKITHYTRTRQQDVDLCIVSEESDIKEDEVIGVKDGDFNTQNEVLHFNVNCPSCNAPCPTNMKLVNIPYFKEVVIMATCCDACGHRDNEVKSGGGIEPKGRRITLVIEKSEDMTRDVLKSETCAIQIPELDFEMDFGTLGGKFTTVEGLLQDFKAQLGGENPFVGGDSSQSSTVEKLHHFCEQLDQIISGKWKGVHFILDDPAGNSYVQSFAAPDLDPQLTVEDYERSFEQNEFLGLNDMKTENYEQS</sequence>
<dbReference type="Pfam" id="PF03367">
    <property type="entry name" value="Zn_ribbon_ZPR1"/>
    <property type="match status" value="2"/>
</dbReference>
<dbReference type="NCBIfam" id="TIGR00310">
    <property type="entry name" value="ZPR1_znf"/>
    <property type="match status" value="2"/>
</dbReference>
<evidence type="ECO:0000256" key="3">
    <source>
        <dbReference type="ARBA" id="ARBA00022737"/>
    </source>
</evidence>
<accession>A0A2T7P239</accession>
<evidence type="ECO:0000313" key="9">
    <source>
        <dbReference type="Proteomes" id="UP000245119"/>
    </source>
</evidence>
<keyword evidence="5" id="KW-0862">Zinc</keyword>
<dbReference type="GO" id="GO:0048731">
    <property type="term" value="P:system development"/>
    <property type="evidence" value="ECO:0007669"/>
    <property type="project" value="UniProtKB-ARBA"/>
</dbReference>